<evidence type="ECO:0000259" key="4">
    <source>
        <dbReference type="PROSITE" id="PS50011"/>
    </source>
</evidence>
<dbReference type="GO" id="GO:0005524">
    <property type="term" value="F:ATP binding"/>
    <property type="evidence" value="ECO:0007669"/>
    <property type="project" value="UniProtKB-UniRule"/>
</dbReference>
<dbReference type="Gene3D" id="1.10.510.10">
    <property type="entry name" value="Transferase(Phosphotransferase) domain 1"/>
    <property type="match status" value="1"/>
</dbReference>
<evidence type="ECO:0000256" key="1">
    <source>
        <dbReference type="ARBA" id="ARBA00022741"/>
    </source>
</evidence>
<sequence>MDMDLLSFTCIRPHTFFSKTYYLKVMDDEVLISAFSNYQNPKYRIELKLTTQILWKMGKQQLKAFGIVYQNKIKYFEASQMHLESLKNALGGRVIYRNMASFYEPVKLIGEGLSAKVFQSIDKKSKNAVAVKMIKQEFGREDQALDIVKTEVSILKQLNHQNIIKVLEVYENDQTFWIVQEFVAGTPLSETLKQKLPSEQIKTIMIGLLNTISYLQSQKIVHRDIKPENIIIQKDNSIKVIDFGFAANLKFGSVSSVCGTPGYYAPEVLRQKESSYNSDMFSVGVVLFNLQGIPKKLLEQQTNRCLNLRYEEAADLLKRMLEVDPTKRITATQALEHPYFKDKMEKTSYEKQDSHYLRKIKLYNYNSSQIINNISRRKAIKVWMLKLRMLLINEFINYHFLLFLCSILLSLNNFQFKQILFNLFIELMDILIYSSSLHNAQQSNQSIRIQTIGTDQRSNSLHFKNINVILKELNKTHTRRKSCYCTECGCMGRFQFENMNTRQFFENQKSNQIVNTKSALTLTLPKQEIFFQRKRTVRKTDKKTTIIDSSTTGDKIDEQKTQYFNFNTQSRSSLLSNILGKRDLQIKQINKISRPQAQYDWSKK</sequence>
<dbReference type="eggNOG" id="KOG0032">
    <property type="taxonomic scope" value="Eukaryota"/>
</dbReference>
<dbReference type="SMART" id="SM00220">
    <property type="entry name" value="S_TKc"/>
    <property type="match status" value="1"/>
</dbReference>
<dbReference type="Pfam" id="PF00069">
    <property type="entry name" value="Pkinase"/>
    <property type="match status" value="1"/>
</dbReference>
<dbReference type="InterPro" id="IPR008271">
    <property type="entry name" value="Ser/Thr_kinase_AS"/>
</dbReference>
<evidence type="ECO:0000256" key="2">
    <source>
        <dbReference type="ARBA" id="ARBA00022840"/>
    </source>
</evidence>
<dbReference type="Proteomes" id="UP000000600">
    <property type="component" value="Unassembled WGS sequence"/>
</dbReference>
<protein>
    <recommendedName>
        <fullName evidence="4">Protein kinase domain-containing protein</fullName>
    </recommendedName>
</protein>
<dbReference type="InterPro" id="IPR011009">
    <property type="entry name" value="Kinase-like_dom_sf"/>
</dbReference>
<accession>A0E766</accession>
<dbReference type="PANTHER" id="PTHR44167:SF18">
    <property type="entry name" value="PROTEIN KINASE DOMAIN-CONTAINING PROTEIN"/>
    <property type="match status" value="1"/>
</dbReference>
<keyword evidence="6" id="KW-1185">Reference proteome</keyword>
<dbReference type="RefSeq" id="XP_001458530.1">
    <property type="nucleotide sequence ID" value="XM_001458493.1"/>
</dbReference>
<reference evidence="5 6" key="1">
    <citation type="journal article" date="2006" name="Nature">
        <title>Global trends of whole-genome duplications revealed by the ciliate Paramecium tetraurelia.</title>
        <authorList>
            <consortium name="Genoscope"/>
            <person name="Aury J.-M."/>
            <person name="Jaillon O."/>
            <person name="Duret L."/>
            <person name="Noel B."/>
            <person name="Jubin C."/>
            <person name="Porcel B.M."/>
            <person name="Segurens B."/>
            <person name="Daubin V."/>
            <person name="Anthouard V."/>
            <person name="Aiach N."/>
            <person name="Arnaiz O."/>
            <person name="Billaut A."/>
            <person name="Beisson J."/>
            <person name="Blanc I."/>
            <person name="Bouhouche K."/>
            <person name="Camara F."/>
            <person name="Duharcourt S."/>
            <person name="Guigo R."/>
            <person name="Gogendeau D."/>
            <person name="Katinka M."/>
            <person name="Keller A.-M."/>
            <person name="Kissmehl R."/>
            <person name="Klotz C."/>
            <person name="Koll F."/>
            <person name="Le Moue A."/>
            <person name="Lepere C."/>
            <person name="Malinsky S."/>
            <person name="Nowacki M."/>
            <person name="Nowak J.K."/>
            <person name="Plattner H."/>
            <person name="Poulain J."/>
            <person name="Ruiz F."/>
            <person name="Serrano V."/>
            <person name="Zagulski M."/>
            <person name="Dessen P."/>
            <person name="Betermier M."/>
            <person name="Weissenbach J."/>
            <person name="Scarpelli C."/>
            <person name="Schachter V."/>
            <person name="Sperling L."/>
            <person name="Meyer E."/>
            <person name="Cohen J."/>
            <person name="Wincker P."/>
        </authorList>
    </citation>
    <scope>NUCLEOTIDE SEQUENCE [LARGE SCALE GENOMIC DNA]</scope>
    <source>
        <strain evidence="5 6">Stock d4-2</strain>
    </source>
</reference>
<dbReference type="InParanoid" id="A0E766"/>
<gene>
    <name evidence="5" type="ORF">GSPATT00023861001</name>
</gene>
<dbReference type="AlphaFoldDB" id="A0E766"/>
<dbReference type="PROSITE" id="PS00108">
    <property type="entry name" value="PROTEIN_KINASE_ST"/>
    <property type="match status" value="1"/>
</dbReference>
<keyword evidence="2 3" id="KW-0067">ATP-binding</keyword>
<organism evidence="5 6">
    <name type="scientific">Paramecium tetraurelia</name>
    <dbReference type="NCBI Taxonomy" id="5888"/>
    <lineage>
        <taxon>Eukaryota</taxon>
        <taxon>Sar</taxon>
        <taxon>Alveolata</taxon>
        <taxon>Ciliophora</taxon>
        <taxon>Intramacronucleata</taxon>
        <taxon>Oligohymenophorea</taxon>
        <taxon>Peniculida</taxon>
        <taxon>Parameciidae</taxon>
        <taxon>Paramecium</taxon>
    </lineage>
</organism>
<feature type="domain" description="Protein kinase" evidence="4">
    <location>
        <begin position="103"/>
        <end position="340"/>
    </location>
</feature>
<dbReference type="InterPro" id="IPR017441">
    <property type="entry name" value="Protein_kinase_ATP_BS"/>
</dbReference>
<feature type="binding site" evidence="3">
    <location>
        <position position="132"/>
    </location>
    <ligand>
        <name>ATP</name>
        <dbReference type="ChEBI" id="CHEBI:30616"/>
    </ligand>
</feature>
<dbReference type="GeneID" id="5044315"/>
<dbReference type="HOGENOM" id="CLU_452346_0_0_1"/>
<dbReference type="SUPFAM" id="SSF56112">
    <property type="entry name" value="Protein kinase-like (PK-like)"/>
    <property type="match status" value="1"/>
</dbReference>
<dbReference type="PROSITE" id="PS50011">
    <property type="entry name" value="PROTEIN_KINASE_DOM"/>
    <property type="match status" value="1"/>
</dbReference>
<evidence type="ECO:0000313" key="6">
    <source>
        <dbReference type="Proteomes" id="UP000000600"/>
    </source>
</evidence>
<dbReference type="STRING" id="5888.A0E766"/>
<evidence type="ECO:0000313" key="5">
    <source>
        <dbReference type="EMBL" id="CAK91133.1"/>
    </source>
</evidence>
<dbReference type="EMBL" id="CT868661">
    <property type="protein sequence ID" value="CAK91133.1"/>
    <property type="molecule type" value="Genomic_DNA"/>
</dbReference>
<dbReference type="GO" id="GO:0005737">
    <property type="term" value="C:cytoplasm"/>
    <property type="evidence" value="ECO:0000318"/>
    <property type="project" value="GO_Central"/>
</dbReference>
<dbReference type="GO" id="GO:0044773">
    <property type="term" value="P:mitotic DNA damage checkpoint signaling"/>
    <property type="evidence" value="ECO:0000318"/>
    <property type="project" value="GO_Central"/>
</dbReference>
<evidence type="ECO:0000256" key="3">
    <source>
        <dbReference type="PROSITE-ProRule" id="PRU10141"/>
    </source>
</evidence>
<dbReference type="KEGG" id="ptm:GSPATT00023861001"/>
<keyword evidence="1 3" id="KW-0547">Nucleotide-binding</keyword>
<proteinExistence type="predicted"/>
<dbReference type="GO" id="GO:0005634">
    <property type="term" value="C:nucleus"/>
    <property type="evidence" value="ECO:0000318"/>
    <property type="project" value="GO_Central"/>
</dbReference>
<dbReference type="GO" id="GO:0004674">
    <property type="term" value="F:protein serine/threonine kinase activity"/>
    <property type="evidence" value="ECO:0000318"/>
    <property type="project" value="GO_Central"/>
</dbReference>
<dbReference type="InterPro" id="IPR000719">
    <property type="entry name" value="Prot_kinase_dom"/>
</dbReference>
<dbReference type="OrthoDB" id="4062651at2759"/>
<dbReference type="PANTHER" id="PTHR44167">
    <property type="entry name" value="OVARIAN-SPECIFIC SERINE/THREONINE-PROTEIN KINASE LOK-RELATED"/>
    <property type="match status" value="1"/>
</dbReference>
<dbReference type="PROSITE" id="PS00107">
    <property type="entry name" value="PROTEIN_KINASE_ATP"/>
    <property type="match status" value="1"/>
</dbReference>
<name>A0E766_PARTE</name>